<accession>A0ABR1KG22</accession>
<protein>
    <submittedName>
        <fullName evidence="1">Uncharacterized protein</fullName>
    </submittedName>
</protein>
<gene>
    <name evidence="1" type="ORF">IWZ03DRAFT_417747</name>
</gene>
<dbReference type="SUPFAM" id="SSF53474">
    <property type="entry name" value="alpha/beta-Hydrolases"/>
    <property type="match status" value="1"/>
</dbReference>
<evidence type="ECO:0000313" key="1">
    <source>
        <dbReference type="EMBL" id="KAK7511321.1"/>
    </source>
</evidence>
<dbReference type="EMBL" id="JBBPHU010000012">
    <property type="protein sequence ID" value="KAK7511321.1"/>
    <property type="molecule type" value="Genomic_DNA"/>
</dbReference>
<dbReference type="Gene3D" id="3.40.50.1820">
    <property type="entry name" value="alpha/beta hydrolase"/>
    <property type="match status" value="1"/>
</dbReference>
<keyword evidence="2" id="KW-1185">Reference proteome</keyword>
<proteinExistence type="predicted"/>
<organism evidence="1 2">
    <name type="scientific">Phyllosticta citriasiana</name>
    <dbReference type="NCBI Taxonomy" id="595635"/>
    <lineage>
        <taxon>Eukaryota</taxon>
        <taxon>Fungi</taxon>
        <taxon>Dikarya</taxon>
        <taxon>Ascomycota</taxon>
        <taxon>Pezizomycotina</taxon>
        <taxon>Dothideomycetes</taxon>
        <taxon>Dothideomycetes incertae sedis</taxon>
        <taxon>Botryosphaeriales</taxon>
        <taxon>Phyllostictaceae</taxon>
        <taxon>Phyllosticta</taxon>
    </lineage>
</organism>
<dbReference type="InterPro" id="IPR029058">
    <property type="entry name" value="AB_hydrolase_fold"/>
</dbReference>
<comment type="caution">
    <text evidence="1">The sequence shown here is derived from an EMBL/GenBank/DDBJ whole genome shotgun (WGS) entry which is preliminary data.</text>
</comment>
<name>A0ABR1KG22_9PEZI</name>
<sequence length="187" mass="21222">MKTDIWPLTQDPKQESPIARVRATESQTASRWWNTGATAPWNSGQNARNHCTSPYSRRHSFRHRLGTPHYRELFYTSGQYVSEASDFISRGQAYVEHLVSAFNQTSEPEPIIFIHGGGQTGINLLNKPDGNPGWASYFLGKGYEVYIIDQAFRARSPWTPLNSSNTLKAYGARYATSRYTAPERFNL</sequence>
<dbReference type="Proteomes" id="UP001363622">
    <property type="component" value="Unassembled WGS sequence"/>
</dbReference>
<evidence type="ECO:0000313" key="2">
    <source>
        <dbReference type="Proteomes" id="UP001363622"/>
    </source>
</evidence>
<reference evidence="1 2" key="1">
    <citation type="submission" date="2024-04" db="EMBL/GenBank/DDBJ databases">
        <title>Phyllosticta paracitricarpa is synonymous to the EU quarantine fungus P. citricarpa based on phylogenomic analyses.</title>
        <authorList>
            <consortium name="Lawrence Berkeley National Laboratory"/>
            <person name="Van Ingen-Buijs V.A."/>
            <person name="Van Westerhoven A.C."/>
            <person name="Haridas S."/>
            <person name="Skiadas P."/>
            <person name="Martin F."/>
            <person name="Groenewald J.Z."/>
            <person name="Crous P.W."/>
            <person name="Seidl M.F."/>
        </authorList>
    </citation>
    <scope>NUCLEOTIDE SEQUENCE [LARGE SCALE GENOMIC DNA]</scope>
    <source>
        <strain evidence="1 2">CBS 123371</strain>
    </source>
</reference>